<protein>
    <submittedName>
        <fullName evidence="2">Uncharacterized protein</fullName>
    </submittedName>
</protein>
<dbReference type="GeneID" id="27691970"/>
<dbReference type="SUPFAM" id="SSF55298">
    <property type="entry name" value="YjgF-like"/>
    <property type="match status" value="1"/>
</dbReference>
<dbReference type="GO" id="GO:0005739">
    <property type="term" value="C:mitochondrion"/>
    <property type="evidence" value="ECO:0007669"/>
    <property type="project" value="TreeGrafter"/>
</dbReference>
<dbReference type="InterPro" id="IPR035959">
    <property type="entry name" value="RutC-like_sf"/>
</dbReference>
<dbReference type="eggNOG" id="KOG2317">
    <property type="taxonomic scope" value="Eukaryota"/>
</dbReference>
<dbReference type="NCBIfam" id="TIGR00004">
    <property type="entry name" value="Rid family detoxifying hydrolase"/>
    <property type="match status" value="1"/>
</dbReference>
<dbReference type="GO" id="GO:0005829">
    <property type="term" value="C:cytosol"/>
    <property type="evidence" value="ECO:0007669"/>
    <property type="project" value="TreeGrafter"/>
</dbReference>
<dbReference type="PROSITE" id="PS01094">
    <property type="entry name" value="UPF0076"/>
    <property type="match status" value="1"/>
</dbReference>
<dbReference type="PANTHER" id="PTHR11803:SF58">
    <property type="entry name" value="PROTEIN HMF1-RELATED"/>
    <property type="match status" value="1"/>
</dbReference>
<evidence type="ECO:0000313" key="3">
    <source>
        <dbReference type="Proteomes" id="UP000053201"/>
    </source>
</evidence>
<evidence type="ECO:0000256" key="1">
    <source>
        <dbReference type="ARBA" id="ARBA00010552"/>
    </source>
</evidence>
<gene>
    <name evidence="2" type="ORF">SPPG_08845</name>
</gene>
<dbReference type="PANTHER" id="PTHR11803">
    <property type="entry name" value="2-IMINOBUTANOATE/2-IMINOPROPANOATE DEAMINASE RIDA"/>
    <property type="match status" value="1"/>
</dbReference>
<dbReference type="FunFam" id="3.30.1330.40:FF:000001">
    <property type="entry name" value="L-PSP family endoribonuclease"/>
    <property type="match status" value="1"/>
</dbReference>
<dbReference type="EMBL" id="KQ257450">
    <property type="protein sequence ID" value="KND04718.1"/>
    <property type="molecule type" value="Genomic_DNA"/>
</dbReference>
<dbReference type="VEuPathDB" id="FungiDB:SPPG_08845"/>
<sequence>MLSRVFNLPKHALFTRTMSSLTHVSTENAPKAIGPYSQAIVANGFVFTAGQIPFDPKSMECVAGGIQEQTRQALTNLKAVLEAADSSLDKVVKTTVFLKDMNDFAKMNEVYAEIFGSARPARSAVQAARLPRDVLVEIEAVGLVGK</sequence>
<organism evidence="2 3">
    <name type="scientific">Spizellomyces punctatus (strain DAOM BR117)</name>
    <dbReference type="NCBI Taxonomy" id="645134"/>
    <lineage>
        <taxon>Eukaryota</taxon>
        <taxon>Fungi</taxon>
        <taxon>Fungi incertae sedis</taxon>
        <taxon>Chytridiomycota</taxon>
        <taxon>Chytridiomycota incertae sedis</taxon>
        <taxon>Chytridiomycetes</taxon>
        <taxon>Spizellomycetales</taxon>
        <taxon>Spizellomycetaceae</taxon>
        <taxon>Spizellomyces</taxon>
    </lineage>
</organism>
<dbReference type="AlphaFoldDB" id="A0A0L0HUD4"/>
<dbReference type="RefSeq" id="XP_016612757.1">
    <property type="nucleotide sequence ID" value="XM_016756985.1"/>
</dbReference>
<dbReference type="OMA" id="GSYFKEP"/>
<reference evidence="2 3" key="1">
    <citation type="submission" date="2009-08" db="EMBL/GenBank/DDBJ databases">
        <title>The Genome Sequence of Spizellomyces punctatus strain DAOM BR117.</title>
        <authorList>
            <consortium name="The Broad Institute Genome Sequencing Platform"/>
            <person name="Russ C."/>
            <person name="Cuomo C."/>
            <person name="Shea T."/>
            <person name="Young S.K."/>
            <person name="Zeng Q."/>
            <person name="Koehrsen M."/>
            <person name="Haas B."/>
            <person name="Borodovsky M."/>
            <person name="Guigo R."/>
            <person name="Alvarado L."/>
            <person name="Berlin A."/>
            <person name="Bochicchio J."/>
            <person name="Borenstein D."/>
            <person name="Chapman S."/>
            <person name="Chen Z."/>
            <person name="Engels R."/>
            <person name="Freedman E."/>
            <person name="Gellesch M."/>
            <person name="Goldberg J."/>
            <person name="Griggs A."/>
            <person name="Gujja S."/>
            <person name="Heiman D."/>
            <person name="Hepburn T."/>
            <person name="Howarth C."/>
            <person name="Jen D."/>
            <person name="Larson L."/>
            <person name="Lewis B."/>
            <person name="Mehta T."/>
            <person name="Park D."/>
            <person name="Pearson M."/>
            <person name="Roberts A."/>
            <person name="Saif S."/>
            <person name="Shenoy N."/>
            <person name="Sisk P."/>
            <person name="Stolte C."/>
            <person name="Sykes S."/>
            <person name="Thomson T."/>
            <person name="Walk T."/>
            <person name="White J."/>
            <person name="Yandava C."/>
            <person name="Burger G."/>
            <person name="Gray M.W."/>
            <person name="Holland P.W.H."/>
            <person name="King N."/>
            <person name="Lang F.B.F."/>
            <person name="Roger A.J."/>
            <person name="Ruiz-Trillo I."/>
            <person name="Lander E."/>
            <person name="Nusbaum C."/>
        </authorList>
    </citation>
    <scope>NUCLEOTIDE SEQUENCE [LARGE SCALE GENOMIC DNA]</scope>
    <source>
        <strain evidence="2 3">DAOM BR117</strain>
    </source>
</reference>
<comment type="similarity">
    <text evidence="1">Belongs to the RutC family.</text>
</comment>
<dbReference type="FunCoup" id="A0A0L0HUD4">
    <property type="interactions" value="220"/>
</dbReference>
<dbReference type="InterPro" id="IPR019897">
    <property type="entry name" value="RidA_CS"/>
</dbReference>
<dbReference type="OrthoDB" id="309640at2759"/>
<proteinExistence type="inferred from homology"/>
<accession>A0A0L0HUD4</accession>
<evidence type="ECO:0000313" key="2">
    <source>
        <dbReference type="EMBL" id="KND04718.1"/>
    </source>
</evidence>
<dbReference type="Pfam" id="PF01042">
    <property type="entry name" value="Ribonuc_L-PSP"/>
    <property type="match status" value="1"/>
</dbReference>
<dbReference type="InterPro" id="IPR006056">
    <property type="entry name" value="RidA"/>
</dbReference>
<dbReference type="Gene3D" id="3.30.1330.40">
    <property type="entry name" value="RutC-like"/>
    <property type="match status" value="1"/>
</dbReference>
<name>A0A0L0HUD4_SPIPD</name>
<dbReference type="CDD" id="cd00448">
    <property type="entry name" value="YjgF_YER057c_UK114_family"/>
    <property type="match status" value="1"/>
</dbReference>
<dbReference type="InParanoid" id="A0A0L0HUD4"/>
<dbReference type="Proteomes" id="UP000053201">
    <property type="component" value="Unassembled WGS sequence"/>
</dbReference>
<dbReference type="STRING" id="645134.A0A0L0HUD4"/>
<keyword evidence="3" id="KW-1185">Reference proteome</keyword>
<dbReference type="InterPro" id="IPR006175">
    <property type="entry name" value="YjgF/YER057c/UK114"/>
</dbReference>
<dbReference type="GO" id="GO:0019239">
    <property type="term" value="F:deaminase activity"/>
    <property type="evidence" value="ECO:0007669"/>
    <property type="project" value="TreeGrafter"/>
</dbReference>